<dbReference type="AlphaFoldDB" id="A0A1C1CQP8"/>
<feature type="transmembrane region" description="Helical" evidence="12">
    <location>
        <begin position="409"/>
        <end position="427"/>
    </location>
</feature>
<evidence type="ECO:0000256" key="8">
    <source>
        <dbReference type="ARBA" id="ARBA00022989"/>
    </source>
</evidence>
<feature type="transmembrane region" description="Helical" evidence="12">
    <location>
        <begin position="289"/>
        <end position="311"/>
    </location>
</feature>
<dbReference type="PANTHER" id="PTHR14083">
    <property type="entry name" value="YIP1 INTERACTING FACTOR HOMOLOG YIF1 PROTEIN"/>
    <property type="match status" value="1"/>
</dbReference>
<evidence type="ECO:0000256" key="6">
    <source>
        <dbReference type="ARBA" id="ARBA00022824"/>
    </source>
</evidence>
<keyword evidence="7" id="KW-0653">Protein transport</keyword>
<organism evidence="13 14">
    <name type="scientific">Cladophialophora carrionii</name>
    <dbReference type="NCBI Taxonomy" id="86049"/>
    <lineage>
        <taxon>Eukaryota</taxon>
        <taxon>Fungi</taxon>
        <taxon>Dikarya</taxon>
        <taxon>Ascomycota</taxon>
        <taxon>Pezizomycotina</taxon>
        <taxon>Eurotiomycetes</taxon>
        <taxon>Chaetothyriomycetidae</taxon>
        <taxon>Chaetothyriales</taxon>
        <taxon>Herpotrichiellaceae</taxon>
        <taxon>Cladophialophora</taxon>
    </lineage>
</organism>
<feature type="compositionally biased region" description="Basic and acidic residues" evidence="11">
    <location>
        <begin position="1"/>
        <end position="13"/>
    </location>
</feature>
<comment type="subcellular location">
    <subcellularLocation>
        <location evidence="1">Endoplasmic reticulum membrane</location>
        <topology evidence="1">Multi-pass membrane protein</topology>
    </subcellularLocation>
    <subcellularLocation>
        <location evidence="2">Golgi apparatus membrane</location>
        <topology evidence="2">Multi-pass membrane protein</topology>
    </subcellularLocation>
</comment>
<evidence type="ECO:0000313" key="14">
    <source>
        <dbReference type="Proteomes" id="UP000094526"/>
    </source>
</evidence>
<keyword evidence="8 12" id="KW-1133">Transmembrane helix</keyword>
<feature type="region of interest" description="Disordered" evidence="11">
    <location>
        <begin position="80"/>
        <end position="147"/>
    </location>
</feature>
<proteinExistence type="inferred from homology"/>
<evidence type="ECO:0000256" key="1">
    <source>
        <dbReference type="ARBA" id="ARBA00004477"/>
    </source>
</evidence>
<protein>
    <submittedName>
        <fullName evidence="13">Protein transport protein yif1</fullName>
    </submittedName>
</protein>
<dbReference type="GO" id="GO:0006888">
    <property type="term" value="P:endoplasmic reticulum to Golgi vesicle-mediated transport"/>
    <property type="evidence" value="ECO:0007669"/>
    <property type="project" value="InterPro"/>
</dbReference>
<keyword evidence="5 12" id="KW-0812">Transmembrane</keyword>
<reference evidence="14" key="1">
    <citation type="submission" date="2015-07" db="EMBL/GenBank/DDBJ databases">
        <authorList>
            <person name="Teixeira M.M."/>
            <person name="Souza R.C."/>
            <person name="Almeida L.G."/>
            <person name="Vicente V.A."/>
            <person name="de Hoog S."/>
            <person name="Bocca A.L."/>
            <person name="de Almeida S.R."/>
            <person name="Vasconcelos A.T."/>
            <person name="Felipe M.S."/>
        </authorList>
    </citation>
    <scope>NUCLEOTIDE SEQUENCE [LARGE SCALE GENOMIC DNA]</scope>
    <source>
        <strain evidence="14">KSF</strain>
    </source>
</reference>
<evidence type="ECO:0000256" key="2">
    <source>
        <dbReference type="ARBA" id="ARBA00004653"/>
    </source>
</evidence>
<dbReference type="GO" id="GO:0030134">
    <property type="term" value="C:COPII-coated ER to Golgi transport vesicle"/>
    <property type="evidence" value="ECO:0007669"/>
    <property type="project" value="TreeGrafter"/>
</dbReference>
<dbReference type="VEuPathDB" id="FungiDB:CLCR_07100"/>
<comment type="similarity">
    <text evidence="3">Belongs to the YIF1 family.</text>
</comment>
<evidence type="ECO:0000256" key="11">
    <source>
        <dbReference type="SAM" id="MobiDB-lite"/>
    </source>
</evidence>
<feature type="transmembrane region" description="Helical" evidence="12">
    <location>
        <begin position="356"/>
        <end position="374"/>
    </location>
</feature>
<dbReference type="Proteomes" id="UP000094526">
    <property type="component" value="Unassembled WGS sequence"/>
</dbReference>
<evidence type="ECO:0000256" key="7">
    <source>
        <dbReference type="ARBA" id="ARBA00022927"/>
    </source>
</evidence>
<dbReference type="EMBL" id="LGRB01000010">
    <property type="protein sequence ID" value="OCT50803.1"/>
    <property type="molecule type" value="Genomic_DNA"/>
</dbReference>
<keyword evidence="6" id="KW-0256">Endoplasmic reticulum</keyword>
<dbReference type="OrthoDB" id="337750at2759"/>
<evidence type="ECO:0000256" key="10">
    <source>
        <dbReference type="ARBA" id="ARBA00023136"/>
    </source>
</evidence>
<comment type="caution">
    <text evidence="13">The sequence shown here is derived from an EMBL/GenBank/DDBJ whole genome shotgun (WGS) entry which is preliminary data.</text>
</comment>
<feature type="transmembrane region" description="Helical" evidence="12">
    <location>
        <begin position="323"/>
        <end position="344"/>
    </location>
</feature>
<keyword evidence="4" id="KW-0813">Transport</keyword>
<evidence type="ECO:0000256" key="4">
    <source>
        <dbReference type="ARBA" id="ARBA00022448"/>
    </source>
</evidence>
<evidence type="ECO:0000256" key="9">
    <source>
        <dbReference type="ARBA" id="ARBA00023034"/>
    </source>
</evidence>
<dbReference type="GO" id="GO:0015031">
    <property type="term" value="P:protein transport"/>
    <property type="evidence" value="ECO:0007669"/>
    <property type="project" value="UniProtKB-KW"/>
</dbReference>
<dbReference type="InterPro" id="IPR005578">
    <property type="entry name" value="Yif1_fam"/>
</dbReference>
<keyword evidence="9" id="KW-0333">Golgi apparatus</keyword>
<dbReference type="eggNOG" id="KOG3094">
    <property type="taxonomic scope" value="Eukaryota"/>
</dbReference>
<gene>
    <name evidence="13" type="primary">hrf1</name>
    <name evidence="13" type="ORF">CLCR_07100</name>
</gene>
<dbReference type="STRING" id="86049.A0A1C1CQP8"/>
<feature type="region of interest" description="Disordered" evidence="11">
    <location>
        <begin position="1"/>
        <end position="21"/>
    </location>
</feature>
<dbReference type="VEuPathDB" id="FungiDB:G647_05230"/>
<name>A0A1C1CQP8_9EURO</name>
<evidence type="ECO:0000256" key="5">
    <source>
        <dbReference type="ARBA" id="ARBA00022692"/>
    </source>
</evidence>
<evidence type="ECO:0000256" key="3">
    <source>
        <dbReference type="ARBA" id="ARBA00009727"/>
    </source>
</evidence>
<dbReference type="GO" id="GO:0000139">
    <property type="term" value="C:Golgi membrane"/>
    <property type="evidence" value="ECO:0007669"/>
    <property type="project" value="UniProtKB-SubCell"/>
</dbReference>
<dbReference type="Pfam" id="PF03878">
    <property type="entry name" value="YIF1"/>
    <property type="match status" value="1"/>
</dbReference>
<keyword evidence="10 12" id="KW-0472">Membrane</keyword>
<accession>A0A1C1CQP8</accession>
<evidence type="ECO:0000313" key="13">
    <source>
        <dbReference type="EMBL" id="OCT50803.1"/>
    </source>
</evidence>
<feature type="transmembrane region" description="Helical" evidence="12">
    <location>
        <begin position="261"/>
        <end position="283"/>
    </location>
</feature>
<dbReference type="PANTHER" id="PTHR14083:SF0">
    <property type="entry name" value="YIP1D-INTERACTING FACTOR 1, ISOFORM C"/>
    <property type="match status" value="1"/>
</dbReference>
<sequence>MIKVKVERADEGKGNWLPRPSTAEHVNRRRLGCGETATETHFQMFVDSEVSRSRHDSLSLQTLRDLGAKHGILRHISLTHHRGTSFKMQRQPFSPPQKSPELFHPRPQHISQVPMMRSPPPPASQNSAQPPLNSYGNPYQSPPAGAGGGAGFGPSFNFISDPTAQMGFQVGQHAMKAGQEYMEQNLNRYISVSALKHYFNVSNSYVMRKLLLVLFPWRHKPWTRQQARMTTSSTTADGTMTQQSYSFNYLPPRDDLNSPDMYIPIMALITYILLSTVLAGIRGSFHPELLGSITSTAIFVIIFEIILLKIAMYMLSITNDSQLLDLVAYSGYKFVGVIVTLFGSELLTGGSGTNNWVGWTLFLYTWYSNGFFLLRSLKYVLLPDASGDPTAMRGGSSYTVARAQKNRRTYFLALYAFVIQMLFMWILSREEAAVKTVATRLAGPKA</sequence>
<dbReference type="GO" id="GO:0005789">
    <property type="term" value="C:endoplasmic reticulum membrane"/>
    <property type="evidence" value="ECO:0007669"/>
    <property type="project" value="UniProtKB-SubCell"/>
</dbReference>
<dbReference type="GO" id="GO:0005793">
    <property type="term" value="C:endoplasmic reticulum-Golgi intermediate compartment"/>
    <property type="evidence" value="ECO:0007669"/>
    <property type="project" value="TreeGrafter"/>
</dbReference>
<keyword evidence="14" id="KW-1185">Reference proteome</keyword>
<evidence type="ECO:0000256" key="12">
    <source>
        <dbReference type="SAM" id="Phobius"/>
    </source>
</evidence>